<dbReference type="AlphaFoldDB" id="A0A0N5CVL7"/>
<evidence type="ECO:0000256" key="4">
    <source>
        <dbReference type="ARBA" id="ARBA00022840"/>
    </source>
</evidence>
<keyword evidence="3 7" id="KW-0418">Kinase</keyword>
<evidence type="ECO:0000313" key="11">
    <source>
        <dbReference type="Proteomes" id="UP000276776"/>
    </source>
</evidence>
<dbReference type="OMA" id="MEIRSYV"/>
<evidence type="ECO:0000256" key="7">
    <source>
        <dbReference type="RuleBase" id="RU362096"/>
    </source>
</evidence>
<dbReference type="InterPro" id="IPR050198">
    <property type="entry name" value="Non-receptor_tyrosine_kinases"/>
</dbReference>
<protein>
    <recommendedName>
        <fullName evidence="7">Tyrosine-protein kinase</fullName>
        <ecNumber evidence="7">2.7.10.2</ecNumber>
    </recommendedName>
</protein>
<feature type="domain" description="Protein kinase" evidence="9">
    <location>
        <begin position="111"/>
        <end position="381"/>
    </location>
</feature>
<dbReference type="InterPro" id="IPR011009">
    <property type="entry name" value="Kinase-like_dom_sf"/>
</dbReference>
<dbReference type="CDD" id="cd10361">
    <property type="entry name" value="SH2_Fps_family"/>
    <property type="match status" value="1"/>
</dbReference>
<dbReference type="PROSITE" id="PS50001">
    <property type="entry name" value="SH2"/>
    <property type="match status" value="1"/>
</dbReference>
<dbReference type="InterPro" id="IPR001245">
    <property type="entry name" value="Ser-Thr/Tyr_kinase_cat_dom"/>
</dbReference>
<evidence type="ECO:0000259" key="8">
    <source>
        <dbReference type="PROSITE" id="PS50001"/>
    </source>
</evidence>
<dbReference type="WBParaSite" id="TCLT_0000435801-mRNA-1">
    <property type="protein sequence ID" value="TCLT_0000435801-mRNA-1"/>
    <property type="gene ID" value="TCLT_0000435801"/>
</dbReference>
<organism evidence="12">
    <name type="scientific">Thelazia callipaeda</name>
    <name type="common">Oriental eyeworm</name>
    <name type="synonym">Parasitic nematode</name>
    <dbReference type="NCBI Taxonomy" id="103827"/>
    <lineage>
        <taxon>Eukaryota</taxon>
        <taxon>Metazoa</taxon>
        <taxon>Ecdysozoa</taxon>
        <taxon>Nematoda</taxon>
        <taxon>Chromadorea</taxon>
        <taxon>Rhabditida</taxon>
        <taxon>Spirurina</taxon>
        <taxon>Spiruromorpha</taxon>
        <taxon>Thelazioidea</taxon>
        <taxon>Thelaziidae</taxon>
        <taxon>Thelazia</taxon>
    </lineage>
</organism>
<reference evidence="12" key="1">
    <citation type="submission" date="2017-02" db="UniProtKB">
        <authorList>
            <consortium name="WormBaseParasite"/>
        </authorList>
    </citation>
    <scope>IDENTIFICATION</scope>
</reference>
<dbReference type="InterPro" id="IPR000980">
    <property type="entry name" value="SH2"/>
</dbReference>
<sequence>MFEVRLDPDLQSRGIFHGYLPLTDVEKILKAEGDYLLRVTDYQGKLICVLSIYYKGKVNTVCVNRKNKMYCFNDNHKDNRICQLLDWHQKTKTPITEKGIILKNPVTVESWNMVPNNVDLLLGDVYNCYRMKAYEVVINKEKQKIHAAALLLTSKQLQIESKKQFLAEGRVLRALSHPNILQFYGMITSALPFTMFVGLCQINLQALLQKNNVQKEQKVRFAIEAASALKYIADKGYVHKNVQAASCLIDRSMTLKMANLCFAGSDQCPPFIHQENLEAIQAGWLAPETMLKHIFSKESDIWAFGVLLWEIYENGEIPYRGLTNMEIRSYVIHSQNRLDIPKNAPPKVKRLIAQCWEENPSRRPTVHELKNTIQGIEPNEL</sequence>
<evidence type="ECO:0000256" key="2">
    <source>
        <dbReference type="ARBA" id="ARBA00022741"/>
    </source>
</evidence>
<dbReference type="Proteomes" id="UP000276776">
    <property type="component" value="Unassembled WGS sequence"/>
</dbReference>
<gene>
    <name evidence="10" type="ORF">TCLT_LOCUS4347</name>
</gene>
<evidence type="ECO:0000256" key="6">
    <source>
        <dbReference type="PROSITE-ProRule" id="PRU00191"/>
    </source>
</evidence>
<keyword evidence="11" id="KW-1185">Reference proteome</keyword>
<dbReference type="Pfam" id="PF07714">
    <property type="entry name" value="PK_Tyr_Ser-Thr"/>
    <property type="match status" value="1"/>
</dbReference>
<keyword evidence="6" id="KW-0727">SH2 domain</keyword>
<evidence type="ECO:0000313" key="12">
    <source>
        <dbReference type="WBParaSite" id="TCLT_0000435801-mRNA-1"/>
    </source>
</evidence>
<proteinExistence type="inferred from homology"/>
<evidence type="ECO:0000256" key="5">
    <source>
        <dbReference type="ARBA" id="ARBA00023137"/>
    </source>
</evidence>
<dbReference type="Gene3D" id="3.30.505.10">
    <property type="entry name" value="SH2 domain"/>
    <property type="match status" value="1"/>
</dbReference>
<keyword evidence="2 7" id="KW-0547">Nucleotide-binding</keyword>
<evidence type="ECO:0000259" key="9">
    <source>
        <dbReference type="PROSITE" id="PS50011"/>
    </source>
</evidence>
<dbReference type="InterPro" id="IPR036860">
    <property type="entry name" value="SH2_dom_sf"/>
</dbReference>
<dbReference type="InterPro" id="IPR035849">
    <property type="entry name" value="Fes/Fps/Fer_SH2"/>
</dbReference>
<dbReference type="Gene3D" id="1.10.510.10">
    <property type="entry name" value="Transferase(Phosphotransferase) domain 1"/>
    <property type="match status" value="1"/>
</dbReference>
<dbReference type="SUPFAM" id="SSF56112">
    <property type="entry name" value="Protein kinase-like (PK-like)"/>
    <property type="match status" value="1"/>
</dbReference>
<keyword evidence="4 7" id="KW-0067">ATP-binding</keyword>
<evidence type="ECO:0000256" key="1">
    <source>
        <dbReference type="ARBA" id="ARBA00022679"/>
    </source>
</evidence>
<dbReference type="PRINTS" id="PR00109">
    <property type="entry name" value="TYRKINASE"/>
</dbReference>
<comment type="catalytic activity">
    <reaction evidence="7">
        <text>L-tyrosyl-[protein] + ATP = O-phospho-L-tyrosyl-[protein] + ADP + H(+)</text>
        <dbReference type="Rhea" id="RHEA:10596"/>
        <dbReference type="Rhea" id="RHEA-COMP:10136"/>
        <dbReference type="Rhea" id="RHEA-COMP:20101"/>
        <dbReference type="ChEBI" id="CHEBI:15378"/>
        <dbReference type="ChEBI" id="CHEBI:30616"/>
        <dbReference type="ChEBI" id="CHEBI:46858"/>
        <dbReference type="ChEBI" id="CHEBI:61978"/>
        <dbReference type="ChEBI" id="CHEBI:456216"/>
        <dbReference type="EC" id="2.7.10.2"/>
    </reaction>
</comment>
<evidence type="ECO:0000256" key="3">
    <source>
        <dbReference type="ARBA" id="ARBA00022777"/>
    </source>
</evidence>
<keyword evidence="1 7" id="KW-0808">Transferase</keyword>
<dbReference type="EC" id="2.7.10.2" evidence="7"/>
<reference evidence="10 11" key="2">
    <citation type="submission" date="2018-11" db="EMBL/GenBank/DDBJ databases">
        <authorList>
            <consortium name="Pathogen Informatics"/>
        </authorList>
    </citation>
    <scope>NUCLEOTIDE SEQUENCE [LARGE SCALE GENOMIC DNA]</scope>
</reference>
<dbReference type="EMBL" id="UYYF01004285">
    <property type="protein sequence ID" value="VDN01444.1"/>
    <property type="molecule type" value="Genomic_DNA"/>
</dbReference>
<dbReference type="GO" id="GO:0004715">
    <property type="term" value="F:non-membrane spanning protein tyrosine kinase activity"/>
    <property type="evidence" value="ECO:0007669"/>
    <property type="project" value="UniProtKB-EC"/>
</dbReference>
<dbReference type="PROSITE" id="PS50011">
    <property type="entry name" value="PROTEIN_KINASE_DOM"/>
    <property type="match status" value="1"/>
</dbReference>
<dbReference type="PANTHER" id="PTHR24418">
    <property type="entry name" value="TYROSINE-PROTEIN KINASE"/>
    <property type="match status" value="1"/>
</dbReference>
<keyword evidence="5 7" id="KW-0829">Tyrosine-protein kinase</keyword>
<dbReference type="STRING" id="103827.A0A0N5CVL7"/>
<accession>A0A0N5CVL7</accession>
<feature type="domain" description="SH2" evidence="8">
    <location>
        <begin position="15"/>
        <end position="106"/>
    </location>
</feature>
<evidence type="ECO:0000313" key="10">
    <source>
        <dbReference type="EMBL" id="VDN01444.1"/>
    </source>
</evidence>
<dbReference type="SMART" id="SM00252">
    <property type="entry name" value="SH2"/>
    <property type="match status" value="1"/>
</dbReference>
<comment type="similarity">
    <text evidence="7">Belongs to the protein kinase superfamily. Tyr protein kinase family.</text>
</comment>
<dbReference type="OrthoDB" id="5842588at2759"/>
<name>A0A0N5CVL7_THECL</name>
<dbReference type="InterPro" id="IPR000719">
    <property type="entry name" value="Prot_kinase_dom"/>
</dbReference>
<dbReference type="SUPFAM" id="SSF55550">
    <property type="entry name" value="SH2 domain"/>
    <property type="match status" value="1"/>
</dbReference>
<dbReference type="GO" id="GO:0005524">
    <property type="term" value="F:ATP binding"/>
    <property type="evidence" value="ECO:0007669"/>
    <property type="project" value="UniProtKB-KW"/>
</dbReference>